<keyword evidence="4" id="KW-1015">Disulfide bond</keyword>
<dbReference type="PANTHER" id="PTHR24252">
    <property type="entry name" value="ACROSIN-RELATED"/>
    <property type="match status" value="1"/>
</dbReference>
<dbReference type="SMART" id="SM00020">
    <property type="entry name" value="Tryp_SPc"/>
    <property type="match status" value="1"/>
</dbReference>
<dbReference type="PROSITE" id="PS00134">
    <property type="entry name" value="TRYPSIN_HIS"/>
    <property type="match status" value="1"/>
</dbReference>
<name>A0A803VS21_FICAL</name>
<evidence type="ECO:0000256" key="5">
    <source>
        <dbReference type="ARBA" id="ARBA00023180"/>
    </source>
</evidence>
<evidence type="ECO:0000313" key="8">
    <source>
        <dbReference type="Ensembl" id="ENSFALP00000025527.1"/>
    </source>
</evidence>
<keyword evidence="1" id="KW-0645">Protease</keyword>
<dbReference type="GeneTree" id="ENSGT00940000156020"/>
<keyword evidence="2" id="KW-0378">Hydrolase</keyword>
<evidence type="ECO:0000256" key="1">
    <source>
        <dbReference type="ARBA" id="ARBA00022670"/>
    </source>
</evidence>
<dbReference type="GO" id="GO:0004252">
    <property type="term" value="F:serine-type endopeptidase activity"/>
    <property type="evidence" value="ECO:0007669"/>
    <property type="project" value="InterPro"/>
</dbReference>
<evidence type="ECO:0000256" key="4">
    <source>
        <dbReference type="ARBA" id="ARBA00023157"/>
    </source>
</evidence>
<dbReference type="AlphaFoldDB" id="A0A803VS21"/>
<feature type="chain" id="PRO_5032350748" evidence="6">
    <location>
        <begin position="49"/>
        <end position="365"/>
    </location>
</feature>
<keyword evidence="5" id="KW-0325">Glycoprotein</keyword>
<evidence type="ECO:0000256" key="6">
    <source>
        <dbReference type="SAM" id="SignalP"/>
    </source>
</evidence>
<organism evidence="8 9">
    <name type="scientific">Ficedula albicollis</name>
    <name type="common">Collared flycatcher</name>
    <name type="synonym">Muscicapa albicollis</name>
    <dbReference type="NCBI Taxonomy" id="59894"/>
    <lineage>
        <taxon>Eukaryota</taxon>
        <taxon>Metazoa</taxon>
        <taxon>Chordata</taxon>
        <taxon>Craniata</taxon>
        <taxon>Vertebrata</taxon>
        <taxon>Euteleostomi</taxon>
        <taxon>Archelosauria</taxon>
        <taxon>Archosauria</taxon>
        <taxon>Dinosauria</taxon>
        <taxon>Saurischia</taxon>
        <taxon>Theropoda</taxon>
        <taxon>Coelurosauria</taxon>
        <taxon>Aves</taxon>
        <taxon>Neognathae</taxon>
        <taxon>Neoaves</taxon>
        <taxon>Telluraves</taxon>
        <taxon>Australaves</taxon>
        <taxon>Passeriformes</taxon>
        <taxon>Muscicapidae</taxon>
        <taxon>Ficedula</taxon>
    </lineage>
</organism>
<feature type="signal peptide" evidence="6">
    <location>
        <begin position="1"/>
        <end position="48"/>
    </location>
</feature>
<dbReference type="PROSITE" id="PS50240">
    <property type="entry name" value="TRYPSIN_DOM"/>
    <property type="match status" value="1"/>
</dbReference>
<evidence type="ECO:0000256" key="2">
    <source>
        <dbReference type="ARBA" id="ARBA00022801"/>
    </source>
</evidence>
<dbReference type="GO" id="GO:0006508">
    <property type="term" value="P:proteolysis"/>
    <property type="evidence" value="ECO:0007669"/>
    <property type="project" value="UniProtKB-KW"/>
</dbReference>
<dbReference type="CDD" id="cd00190">
    <property type="entry name" value="Tryp_SPc"/>
    <property type="match status" value="1"/>
</dbReference>
<sequence length="365" mass="39960">MWNAGEVLGHLQGHCCSERAGGSAGPGWIEMLLLTLCCLASLTSSVQAGFVSQHSRHRRDAEYSHVGCGLRPSFESFQETGKRIGTGTDVKPGEFPWLVSIQSQGKHICGGSIISALWILTAAHCFAHELPPDLTVAVGGVDLSLPLEEHSPDSLILHEEFNRTSLQNDIALIQLSNPIEFSKEKTPLCLPFVCDMDSWQHCWAAGWENTSAASRVLQKTQMELISREKCLQQIPHLVGSVMCAETEQGGGGGGCKERPVAAHFKGKLLVLEVHQGWDVPQHQLSTRNDPWEAEELHSPAGVFLWMGKRGCPTRRDGMVCLKWKFGAFQPWILEETSSPEAAPFYLPGLEGNPPQELGEALPLTL</sequence>
<dbReference type="Proteomes" id="UP000016665">
    <property type="component" value="Chromosome 3"/>
</dbReference>
<protein>
    <submittedName>
        <fullName evidence="8">Serine protease 55</fullName>
    </submittedName>
</protein>
<dbReference type="Gene3D" id="2.40.10.10">
    <property type="entry name" value="Trypsin-like serine proteases"/>
    <property type="match status" value="1"/>
</dbReference>
<dbReference type="FunFam" id="2.40.10.10:FF:000073">
    <property type="entry name" value="Trypsin alpha"/>
    <property type="match status" value="1"/>
</dbReference>
<keyword evidence="9" id="KW-1185">Reference proteome</keyword>
<dbReference type="InterPro" id="IPR043504">
    <property type="entry name" value="Peptidase_S1_PA_chymotrypsin"/>
</dbReference>
<reference evidence="8" key="2">
    <citation type="submission" date="2025-08" db="UniProtKB">
        <authorList>
            <consortium name="Ensembl"/>
        </authorList>
    </citation>
    <scope>IDENTIFICATION</scope>
</reference>
<dbReference type="InterPro" id="IPR009003">
    <property type="entry name" value="Peptidase_S1_PA"/>
</dbReference>
<gene>
    <name evidence="8" type="primary">PRSS55</name>
</gene>
<accession>A0A803VS21</accession>
<dbReference type="PANTHER" id="PTHR24252:SF27">
    <property type="entry name" value="TRANSMEMBRANE PROTEASE SERINE 3-LIKE"/>
    <property type="match status" value="1"/>
</dbReference>
<keyword evidence="3" id="KW-0720">Serine protease</keyword>
<dbReference type="Pfam" id="PF00089">
    <property type="entry name" value="Trypsin"/>
    <property type="match status" value="1"/>
</dbReference>
<reference evidence="8" key="3">
    <citation type="submission" date="2025-09" db="UniProtKB">
        <authorList>
            <consortium name="Ensembl"/>
        </authorList>
    </citation>
    <scope>IDENTIFICATION</scope>
</reference>
<dbReference type="InterPro" id="IPR001254">
    <property type="entry name" value="Trypsin_dom"/>
</dbReference>
<dbReference type="InterPro" id="IPR018114">
    <property type="entry name" value="TRYPSIN_HIS"/>
</dbReference>
<dbReference type="Ensembl" id="ENSFALT00000044033.1">
    <property type="protein sequence ID" value="ENSFALP00000025527.1"/>
    <property type="gene ID" value="ENSFALG00000024846.1"/>
</dbReference>
<evidence type="ECO:0000313" key="9">
    <source>
        <dbReference type="Proteomes" id="UP000016665"/>
    </source>
</evidence>
<feature type="domain" description="Peptidase S1" evidence="7">
    <location>
        <begin position="84"/>
        <end position="337"/>
    </location>
</feature>
<keyword evidence="6" id="KW-0732">Signal</keyword>
<evidence type="ECO:0000259" key="7">
    <source>
        <dbReference type="PROSITE" id="PS50240"/>
    </source>
</evidence>
<dbReference type="InterPro" id="IPR001314">
    <property type="entry name" value="Peptidase_S1A"/>
</dbReference>
<proteinExistence type="predicted"/>
<reference evidence="8 9" key="1">
    <citation type="journal article" date="2012" name="Nature">
        <title>The genomic landscape of species divergence in Ficedula flycatchers.</title>
        <authorList>
            <person name="Ellegren H."/>
            <person name="Smeds L."/>
            <person name="Burri R."/>
            <person name="Olason P.I."/>
            <person name="Backstrom N."/>
            <person name="Kawakami T."/>
            <person name="Kunstner A."/>
            <person name="Makinen H."/>
            <person name="Nadachowska-Brzyska K."/>
            <person name="Qvarnstrom A."/>
            <person name="Uebbing S."/>
            <person name="Wolf J.B."/>
        </authorList>
    </citation>
    <scope>NUCLEOTIDE SEQUENCE [LARGE SCALE GENOMIC DNA]</scope>
</reference>
<dbReference type="PRINTS" id="PR00722">
    <property type="entry name" value="CHYMOTRYPSIN"/>
</dbReference>
<evidence type="ECO:0000256" key="3">
    <source>
        <dbReference type="ARBA" id="ARBA00022825"/>
    </source>
</evidence>
<dbReference type="SUPFAM" id="SSF50494">
    <property type="entry name" value="Trypsin-like serine proteases"/>
    <property type="match status" value="1"/>
</dbReference>